<dbReference type="EMBL" id="WOWS01000006">
    <property type="protein sequence ID" value="MUU79572.1"/>
    <property type="molecule type" value="Genomic_DNA"/>
</dbReference>
<comment type="caution">
    <text evidence="2">The sequence shown here is derived from an EMBL/GenBank/DDBJ whole genome shotgun (WGS) entry which is preliminary data.</text>
</comment>
<keyword evidence="1" id="KW-0812">Transmembrane</keyword>
<dbReference type="Proteomes" id="UP000478208">
    <property type="component" value="Unassembled WGS sequence"/>
</dbReference>
<sequence>MSYNTITYLIYLPIICFIMLKVGWLFYKNGEVFLLDIFQQNQPLVSSINKLLLIGYYLLNIGYAILTISYWEHLESTIEIINSLSLTLGRIIIILALMHYNNIFILKFINKQKLLNQ</sequence>
<organism evidence="2 3">
    <name type="scientific">Winogradskyella endarachnes</name>
    <dbReference type="NCBI Taxonomy" id="2681965"/>
    <lineage>
        <taxon>Bacteria</taxon>
        <taxon>Pseudomonadati</taxon>
        <taxon>Bacteroidota</taxon>
        <taxon>Flavobacteriia</taxon>
        <taxon>Flavobacteriales</taxon>
        <taxon>Flavobacteriaceae</taxon>
        <taxon>Winogradskyella</taxon>
    </lineage>
</organism>
<proteinExistence type="predicted"/>
<reference evidence="2 3" key="1">
    <citation type="submission" date="2019-12" db="EMBL/GenBank/DDBJ databases">
        <authorList>
            <person name="Li J."/>
        </authorList>
    </citation>
    <scope>NUCLEOTIDE SEQUENCE [LARGE SCALE GENOMIC DNA]</scope>
    <source>
        <strain evidence="2 3">HL2-2</strain>
    </source>
</reference>
<gene>
    <name evidence="2" type="ORF">GN138_14035</name>
</gene>
<keyword evidence="1" id="KW-1133">Transmembrane helix</keyword>
<keyword evidence="3" id="KW-1185">Reference proteome</keyword>
<feature type="transmembrane region" description="Helical" evidence="1">
    <location>
        <begin position="48"/>
        <end position="71"/>
    </location>
</feature>
<evidence type="ECO:0000313" key="3">
    <source>
        <dbReference type="Proteomes" id="UP000478208"/>
    </source>
</evidence>
<protein>
    <submittedName>
        <fullName evidence="2">Uncharacterized protein</fullName>
    </submittedName>
</protein>
<accession>A0A6L6UF50</accession>
<feature type="transmembrane region" description="Helical" evidence="1">
    <location>
        <begin position="91"/>
        <end position="109"/>
    </location>
</feature>
<feature type="transmembrane region" description="Helical" evidence="1">
    <location>
        <begin position="6"/>
        <end position="27"/>
    </location>
</feature>
<evidence type="ECO:0000256" key="1">
    <source>
        <dbReference type="SAM" id="Phobius"/>
    </source>
</evidence>
<dbReference type="RefSeq" id="WP_157364636.1">
    <property type="nucleotide sequence ID" value="NZ_WOWS01000006.1"/>
</dbReference>
<dbReference type="AlphaFoldDB" id="A0A6L6UF50"/>
<evidence type="ECO:0000313" key="2">
    <source>
        <dbReference type="EMBL" id="MUU79572.1"/>
    </source>
</evidence>
<keyword evidence="1" id="KW-0472">Membrane</keyword>
<name>A0A6L6UF50_9FLAO</name>